<feature type="region of interest" description="Disordered" evidence="2">
    <location>
        <begin position="379"/>
        <end position="435"/>
    </location>
</feature>
<protein>
    <recommendedName>
        <fullName evidence="4">RING-type domain-containing protein</fullName>
    </recommendedName>
</protein>
<feature type="region of interest" description="Disordered" evidence="2">
    <location>
        <begin position="178"/>
        <end position="242"/>
    </location>
</feature>
<organism evidence="5 6">
    <name type="scientific">Sporothrix stenoceras</name>
    <dbReference type="NCBI Taxonomy" id="5173"/>
    <lineage>
        <taxon>Eukaryota</taxon>
        <taxon>Fungi</taxon>
        <taxon>Dikarya</taxon>
        <taxon>Ascomycota</taxon>
        <taxon>Pezizomycotina</taxon>
        <taxon>Sordariomycetes</taxon>
        <taxon>Sordariomycetidae</taxon>
        <taxon>Ophiostomatales</taxon>
        <taxon>Ophiostomataceae</taxon>
        <taxon>Sporothrix</taxon>
    </lineage>
</organism>
<keyword evidence="1" id="KW-0862">Zinc</keyword>
<dbReference type="Proteomes" id="UP001583186">
    <property type="component" value="Unassembled WGS sequence"/>
</dbReference>
<evidence type="ECO:0000259" key="4">
    <source>
        <dbReference type="PROSITE" id="PS50089"/>
    </source>
</evidence>
<dbReference type="InterPro" id="IPR051826">
    <property type="entry name" value="E3_ubiquitin-ligase_domain"/>
</dbReference>
<evidence type="ECO:0000313" key="6">
    <source>
        <dbReference type="Proteomes" id="UP001583186"/>
    </source>
</evidence>
<keyword evidence="3" id="KW-1133">Transmembrane helix</keyword>
<gene>
    <name evidence="5" type="ORF">Sste5346_000233</name>
</gene>
<evidence type="ECO:0000256" key="3">
    <source>
        <dbReference type="SAM" id="Phobius"/>
    </source>
</evidence>
<feature type="region of interest" description="Disordered" evidence="2">
    <location>
        <begin position="34"/>
        <end position="81"/>
    </location>
</feature>
<dbReference type="SUPFAM" id="SSF57850">
    <property type="entry name" value="RING/U-box"/>
    <property type="match status" value="1"/>
</dbReference>
<keyword evidence="3" id="KW-0472">Membrane</keyword>
<feature type="region of interest" description="Disordered" evidence="2">
    <location>
        <begin position="284"/>
        <end position="318"/>
    </location>
</feature>
<dbReference type="CDD" id="cd16473">
    <property type="entry name" value="RING-H2_RNF103"/>
    <property type="match status" value="1"/>
</dbReference>
<dbReference type="InterPro" id="IPR013083">
    <property type="entry name" value="Znf_RING/FYVE/PHD"/>
</dbReference>
<feature type="compositionally biased region" description="Low complexity" evidence="2">
    <location>
        <begin position="186"/>
        <end position="199"/>
    </location>
</feature>
<dbReference type="PROSITE" id="PS50089">
    <property type="entry name" value="ZF_RING_2"/>
    <property type="match status" value="1"/>
</dbReference>
<feature type="compositionally biased region" description="Basic and acidic residues" evidence="2">
    <location>
        <begin position="291"/>
        <end position="304"/>
    </location>
</feature>
<feature type="compositionally biased region" description="Low complexity" evidence="2">
    <location>
        <begin position="448"/>
        <end position="459"/>
    </location>
</feature>
<sequence>MPIINQVLEGAALIARQATSTAATAITSAATGTTGTIASAPTTSSSSVTGASGAATTTTNPPPSGTGIPPSATTTTGGGGGGGGGSSPLLFFVALGFGVVFTNLWIIVGVKYCFRYNARARQLRLAAEEGGDQINLDHMPHPRRRRREKKLMTIDEVNEKFPMMKYKTWVATRAEEGLPTTGGINAPSRSGSVRSAAGAIEPLDETERQQRRASTEEPEDSKDKERPTTSIAEAGTSVHDTTTADASDNAAAAAAASGPATTSSAAQDVITTDATRASLASADGDAGLGVYHKDPNSDEHYNHSDDDDDEHIDSALPPECVGTSGDTCAICIDTLEDDDDVRGLTCGHAFHAVCLDPWLTSRRACCPLCKADYYTPKPRPPPAEGVDGAQGGPVIVGPSDRNRANAQGRSNTSWRSAMLPSRFMLGPRNGNAQDPERVFPQVEANEANANAAPAAGAPEVQMPEQPAATHGGGWLRSFRRRNGEPSQETSAAAGNAAAPAAPTAEVTPSQLEAGVRSQ</sequence>
<keyword evidence="1" id="KW-0863">Zinc-finger</keyword>
<dbReference type="Gene3D" id="3.30.40.10">
    <property type="entry name" value="Zinc/RING finger domain, C3HC4 (zinc finger)"/>
    <property type="match status" value="1"/>
</dbReference>
<keyword evidence="6" id="KW-1185">Reference proteome</keyword>
<feature type="compositionally biased region" description="Low complexity" evidence="2">
    <location>
        <begin position="491"/>
        <end position="504"/>
    </location>
</feature>
<name>A0ABR3ZYM9_9PEZI</name>
<evidence type="ECO:0000313" key="5">
    <source>
        <dbReference type="EMBL" id="KAL1903604.1"/>
    </source>
</evidence>
<accession>A0ABR3ZYM9</accession>
<dbReference type="PANTHER" id="PTHR22765:SF434">
    <property type="entry name" value="GB|AAD18119.1-RELATED"/>
    <property type="match status" value="1"/>
</dbReference>
<proteinExistence type="predicted"/>
<feature type="transmembrane region" description="Helical" evidence="3">
    <location>
        <begin position="89"/>
        <end position="114"/>
    </location>
</feature>
<feature type="compositionally biased region" description="Basic and acidic residues" evidence="2">
    <location>
        <begin position="205"/>
        <end position="227"/>
    </location>
</feature>
<evidence type="ECO:0000256" key="1">
    <source>
        <dbReference type="PROSITE-ProRule" id="PRU00175"/>
    </source>
</evidence>
<keyword evidence="3" id="KW-0812">Transmembrane</keyword>
<dbReference type="Pfam" id="PF13639">
    <property type="entry name" value="zf-RING_2"/>
    <property type="match status" value="1"/>
</dbReference>
<dbReference type="InterPro" id="IPR001841">
    <property type="entry name" value="Znf_RING"/>
</dbReference>
<feature type="compositionally biased region" description="Polar residues" evidence="2">
    <location>
        <begin position="506"/>
        <end position="518"/>
    </location>
</feature>
<dbReference type="PANTHER" id="PTHR22765">
    <property type="entry name" value="RING FINGER AND PROTEASE ASSOCIATED DOMAIN-CONTAINING"/>
    <property type="match status" value="1"/>
</dbReference>
<dbReference type="EMBL" id="JAWCUI010000001">
    <property type="protein sequence ID" value="KAL1903604.1"/>
    <property type="molecule type" value="Genomic_DNA"/>
</dbReference>
<evidence type="ECO:0000256" key="2">
    <source>
        <dbReference type="SAM" id="MobiDB-lite"/>
    </source>
</evidence>
<dbReference type="SMART" id="SM00184">
    <property type="entry name" value="RING"/>
    <property type="match status" value="1"/>
</dbReference>
<feature type="compositionally biased region" description="Low complexity" evidence="2">
    <location>
        <begin position="34"/>
        <end position="75"/>
    </location>
</feature>
<comment type="caution">
    <text evidence="5">The sequence shown here is derived from an EMBL/GenBank/DDBJ whole genome shotgun (WGS) entry which is preliminary data.</text>
</comment>
<feature type="domain" description="RING-type" evidence="4">
    <location>
        <begin position="328"/>
        <end position="370"/>
    </location>
</feature>
<keyword evidence="1" id="KW-0479">Metal-binding</keyword>
<feature type="compositionally biased region" description="Polar residues" evidence="2">
    <location>
        <begin position="404"/>
        <end position="415"/>
    </location>
</feature>
<feature type="region of interest" description="Disordered" evidence="2">
    <location>
        <begin position="448"/>
        <end position="518"/>
    </location>
</feature>
<reference evidence="5 6" key="1">
    <citation type="journal article" date="2024" name="IMA Fungus">
        <title>IMA Genome - F19 : A genome assembly and annotation guide to empower mycologists, including annotated draft genome sequences of Ceratocystis pirilliformis, Diaporthe australafricana, Fusarium ophioides, Paecilomyces lecythidis, and Sporothrix stenoceras.</title>
        <authorList>
            <person name="Aylward J."/>
            <person name="Wilson A.M."/>
            <person name="Visagie C.M."/>
            <person name="Spraker J."/>
            <person name="Barnes I."/>
            <person name="Buitendag C."/>
            <person name="Ceriani C."/>
            <person name="Del Mar Angel L."/>
            <person name="du Plessis D."/>
            <person name="Fuchs T."/>
            <person name="Gasser K."/>
            <person name="Kramer D."/>
            <person name="Li W."/>
            <person name="Munsamy K."/>
            <person name="Piso A."/>
            <person name="Price J.L."/>
            <person name="Sonnekus B."/>
            <person name="Thomas C."/>
            <person name="van der Nest A."/>
            <person name="van Dijk A."/>
            <person name="van Heerden A."/>
            <person name="van Vuuren N."/>
            <person name="Yilmaz N."/>
            <person name="Duong T.A."/>
            <person name="van der Merwe N.A."/>
            <person name="Wingfield M.J."/>
            <person name="Wingfield B.D."/>
        </authorList>
    </citation>
    <scope>NUCLEOTIDE SEQUENCE [LARGE SCALE GENOMIC DNA]</scope>
    <source>
        <strain evidence="5 6">CMW 5346</strain>
    </source>
</reference>